<keyword evidence="4" id="KW-0067">ATP-binding</keyword>
<organism evidence="7 8">
    <name type="scientific">Companilactobacillus nantensis DSM 16982</name>
    <dbReference type="NCBI Taxonomy" id="1423774"/>
    <lineage>
        <taxon>Bacteria</taxon>
        <taxon>Bacillati</taxon>
        <taxon>Bacillota</taxon>
        <taxon>Bacilli</taxon>
        <taxon>Lactobacillales</taxon>
        <taxon>Lactobacillaceae</taxon>
        <taxon>Companilactobacillus</taxon>
    </lineage>
</organism>
<dbReference type="SMART" id="SM00382">
    <property type="entry name" value="AAA"/>
    <property type="match status" value="1"/>
</dbReference>
<comment type="caution">
    <text evidence="7">The sequence shown here is derived from an EMBL/GenBank/DDBJ whole genome shotgun (WGS) entry which is preliminary data.</text>
</comment>
<reference evidence="7 8" key="1">
    <citation type="journal article" date="2015" name="Genome Announc.">
        <title>Expanding the biotechnology potential of lactobacilli through comparative genomics of 213 strains and associated genera.</title>
        <authorList>
            <person name="Sun Z."/>
            <person name="Harris H.M."/>
            <person name="McCann A."/>
            <person name="Guo C."/>
            <person name="Argimon S."/>
            <person name="Zhang W."/>
            <person name="Yang X."/>
            <person name="Jeffery I.B."/>
            <person name="Cooney J.C."/>
            <person name="Kagawa T.F."/>
            <person name="Liu W."/>
            <person name="Song Y."/>
            <person name="Salvetti E."/>
            <person name="Wrobel A."/>
            <person name="Rasinkangas P."/>
            <person name="Parkhill J."/>
            <person name="Rea M.C."/>
            <person name="O'Sullivan O."/>
            <person name="Ritari J."/>
            <person name="Douillard F.P."/>
            <person name="Paul Ross R."/>
            <person name="Yang R."/>
            <person name="Briner A.E."/>
            <person name="Felis G.E."/>
            <person name="de Vos W.M."/>
            <person name="Barrangou R."/>
            <person name="Klaenhammer T.R."/>
            <person name="Caufield P.W."/>
            <person name="Cui Y."/>
            <person name="Zhang H."/>
            <person name="O'Toole P.W."/>
        </authorList>
    </citation>
    <scope>NUCLEOTIDE SEQUENCE [LARGE SCALE GENOMIC DNA]</scope>
    <source>
        <strain evidence="7 8">DSM 16982</strain>
    </source>
</reference>
<dbReference type="EMBL" id="AZFV01000055">
    <property type="protein sequence ID" value="KRM14063.1"/>
    <property type="molecule type" value="Genomic_DNA"/>
</dbReference>
<proteinExistence type="inferred from homology"/>
<accession>A0A0R1W939</accession>
<dbReference type="FunFam" id="3.40.50.300:FF:000425">
    <property type="entry name" value="Probable ABC transporter, ATP-binding subunit"/>
    <property type="match status" value="1"/>
</dbReference>
<keyword evidence="2" id="KW-0813">Transport</keyword>
<dbReference type="SUPFAM" id="SSF52540">
    <property type="entry name" value="P-loop containing nucleoside triphosphate hydrolases"/>
    <property type="match status" value="1"/>
</dbReference>
<sequence length="312" mass="35306">MIEFEHVYKKYDNNSAIKDLSLKIEDGDFFVMVGTSGSGKTTTLKMINRLIKPTSGQVLIDGQNIETYDLQKMRLNMGYVLQNIALFPNLTIEENITIQPESLHWSKDKRKNVAWDLLEKVGLDPKKYAKRMPNELSGGEQQRVGIIRALATSPKMVLMDEPFSALDPISRTQLQDLVLKLHRELQTTFIFVTHDMHEAIRLGNTIAVLSKGNLEQIGNRDDILNHPKNDFVKGFFKLEKSGQTTVGEIIDAGFGQVVTKDMNSSLLKEDSVNRLATELKDNDGEVIFNNDNENYQLTTSDLLDFLAREGEK</sequence>
<dbReference type="PATRIC" id="fig|1423774.3.peg.2332"/>
<dbReference type="InterPro" id="IPR003439">
    <property type="entry name" value="ABC_transporter-like_ATP-bd"/>
</dbReference>
<dbReference type="EC" id="7.6.2.9" evidence="5"/>
<dbReference type="Proteomes" id="UP000051302">
    <property type="component" value="Unassembled WGS sequence"/>
</dbReference>
<dbReference type="Pfam" id="PF00005">
    <property type="entry name" value="ABC_tran"/>
    <property type="match status" value="1"/>
</dbReference>
<comment type="similarity">
    <text evidence="1">Belongs to the ABC transporter superfamily.</text>
</comment>
<evidence type="ECO:0000256" key="4">
    <source>
        <dbReference type="ARBA" id="ARBA00022840"/>
    </source>
</evidence>
<feature type="domain" description="ABC transporter" evidence="6">
    <location>
        <begin position="2"/>
        <end position="236"/>
    </location>
</feature>
<dbReference type="STRING" id="1423774.FD31_GL002243"/>
<keyword evidence="3" id="KW-0547">Nucleotide-binding</keyword>
<gene>
    <name evidence="7" type="ORF">FD31_GL002243</name>
</gene>
<dbReference type="Gene3D" id="3.40.50.300">
    <property type="entry name" value="P-loop containing nucleotide triphosphate hydrolases"/>
    <property type="match status" value="1"/>
</dbReference>
<evidence type="ECO:0000259" key="6">
    <source>
        <dbReference type="PROSITE" id="PS50893"/>
    </source>
</evidence>
<evidence type="ECO:0000313" key="8">
    <source>
        <dbReference type="Proteomes" id="UP000051302"/>
    </source>
</evidence>
<dbReference type="InterPro" id="IPR017871">
    <property type="entry name" value="ABC_transporter-like_CS"/>
</dbReference>
<name>A0A0R1W939_9LACO</name>
<evidence type="ECO:0000256" key="3">
    <source>
        <dbReference type="ARBA" id="ARBA00022741"/>
    </source>
</evidence>
<evidence type="ECO:0000256" key="1">
    <source>
        <dbReference type="ARBA" id="ARBA00005417"/>
    </source>
</evidence>
<evidence type="ECO:0000256" key="5">
    <source>
        <dbReference type="ARBA" id="ARBA00066388"/>
    </source>
</evidence>
<dbReference type="PROSITE" id="PS50893">
    <property type="entry name" value="ABC_TRANSPORTER_2"/>
    <property type="match status" value="1"/>
</dbReference>
<dbReference type="PROSITE" id="PS00211">
    <property type="entry name" value="ABC_TRANSPORTER_1"/>
    <property type="match status" value="1"/>
</dbReference>
<dbReference type="GO" id="GO:0015418">
    <property type="term" value="F:ABC-type quaternary ammonium compound transporting activity"/>
    <property type="evidence" value="ECO:0007669"/>
    <property type="project" value="UniProtKB-EC"/>
</dbReference>
<dbReference type="PANTHER" id="PTHR43117:SF4">
    <property type="entry name" value="OSMOPROTECTANT IMPORT ATP-BINDING PROTEIN OSMV"/>
    <property type="match status" value="1"/>
</dbReference>
<dbReference type="GO" id="GO:0016887">
    <property type="term" value="F:ATP hydrolysis activity"/>
    <property type="evidence" value="ECO:0007669"/>
    <property type="project" value="InterPro"/>
</dbReference>
<dbReference type="AlphaFoldDB" id="A0A0R1W939"/>
<evidence type="ECO:0000256" key="2">
    <source>
        <dbReference type="ARBA" id="ARBA00022448"/>
    </source>
</evidence>
<protein>
    <recommendedName>
        <fullName evidence="5">ABC-type quaternary amine transporter</fullName>
        <ecNumber evidence="5">7.6.2.9</ecNumber>
    </recommendedName>
</protein>
<dbReference type="PANTHER" id="PTHR43117">
    <property type="entry name" value="OSMOPROTECTANT IMPORT ATP-BINDING PROTEIN OSMV"/>
    <property type="match status" value="1"/>
</dbReference>
<dbReference type="RefSeq" id="WP_057893275.1">
    <property type="nucleotide sequence ID" value="NZ_AZFV01000055.1"/>
</dbReference>
<dbReference type="InterPro" id="IPR027417">
    <property type="entry name" value="P-loop_NTPase"/>
</dbReference>
<dbReference type="InterPro" id="IPR003593">
    <property type="entry name" value="AAA+_ATPase"/>
</dbReference>
<dbReference type="GO" id="GO:0005524">
    <property type="term" value="F:ATP binding"/>
    <property type="evidence" value="ECO:0007669"/>
    <property type="project" value="UniProtKB-KW"/>
</dbReference>
<evidence type="ECO:0000313" key="7">
    <source>
        <dbReference type="EMBL" id="KRM14063.1"/>
    </source>
</evidence>
<keyword evidence="8" id="KW-1185">Reference proteome</keyword>